<dbReference type="PANTHER" id="PTHR46890">
    <property type="entry name" value="NON-LTR RETROLELEMENT REVERSE TRANSCRIPTASE-LIKE PROTEIN-RELATED"/>
    <property type="match status" value="1"/>
</dbReference>
<protein>
    <recommendedName>
        <fullName evidence="5">Reverse transcriptase domain-containing protein</fullName>
    </recommendedName>
</protein>
<dbReference type="InterPro" id="IPR043502">
    <property type="entry name" value="DNA/RNA_pol_sf"/>
</dbReference>
<dbReference type="Pfam" id="PF14111">
    <property type="entry name" value="DUF4283"/>
    <property type="match status" value="1"/>
</dbReference>
<accession>A0AAV3RIA8</accession>
<organism evidence="3 4">
    <name type="scientific">Lithospermum erythrorhizon</name>
    <name type="common">Purple gromwell</name>
    <name type="synonym">Lithospermum officinale var. erythrorhizon</name>
    <dbReference type="NCBI Taxonomy" id="34254"/>
    <lineage>
        <taxon>Eukaryota</taxon>
        <taxon>Viridiplantae</taxon>
        <taxon>Streptophyta</taxon>
        <taxon>Embryophyta</taxon>
        <taxon>Tracheophyta</taxon>
        <taxon>Spermatophyta</taxon>
        <taxon>Magnoliopsida</taxon>
        <taxon>eudicotyledons</taxon>
        <taxon>Gunneridae</taxon>
        <taxon>Pentapetalae</taxon>
        <taxon>asterids</taxon>
        <taxon>lamiids</taxon>
        <taxon>Boraginales</taxon>
        <taxon>Boraginaceae</taxon>
        <taxon>Boraginoideae</taxon>
        <taxon>Lithospermeae</taxon>
        <taxon>Lithospermum</taxon>
    </lineage>
</organism>
<dbReference type="SUPFAM" id="SSF56219">
    <property type="entry name" value="DNase I-like"/>
    <property type="match status" value="1"/>
</dbReference>
<dbReference type="PANTHER" id="PTHR46890:SF48">
    <property type="entry name" value="RNA-DIRECTED DNA POLYMERASE"/>
    <property type="match status" value="1"/>
</dbReference>
<sequence>MGLNPSTGAMENYAKLNWNRLGFEEMFRLTSGMFLFRFKTDEDRYSVLAEGPWMFAKRPIILKAWTLESNLERKGADKIPVWIRIPNLSLQFWNEEIFSKITMLMVLYRMWLKLPMLDCVLRLMQRMNSRKKSHWGKKKPGKQQAVWARKQNEGVMVVEEKSNDDLLNQDAIVDTIVIQEKSCEAKKIAVSNPFEVLDEADEGKTSSRSEVKRDSATGLDCKSVIKPRQGSQTMKRNLVSSGAARKAINFGHSRSTKTQDDCHGGYSFYLTAIYGRNNKLERTSLWSNLCSDKVVVQQCPWIVIGDFNVIRSVEEAKGGKVTDRAAISEFNDCLSTVGLMDFPHEGCRFTWNRNWEEKSILRVLDRVVCNNAWLQRMIECTAFNDRIEGDAMEVLNKKIKILKGRLKELNVREYHLFNRDPEKIKMVIVDFYKDFFINKGTHDMQLPLNASLQTVSDQNKGLLCANITKEEIEGVVKSMKKAKALGPDDFPIEFVKDTWEITKESVVEANPKNMKQFRPIACCTSIYKIISTIIANILKNVLDQVVAIQQTVYVPGRRITDGILVMQELMNGYHKNSGSARCVIKIDIPKAYDIVKWSFLWDVMSRMEFPAVFVNWIKMCLTSAWFSISLNGSLNDFFSSTRGLRQGDPLSPYLFIIMMEAFNSLLRMNMERYGYDFHLFCENIRLIHVCFADDVFLVAGAIRFLKIREHAKTHIKVRVGNGRGCNFLFDNWHEAGPIHLAFTAQEISHMRVSITDSVGDVLERGRLVCGRRVTFGIQQVFNKR</sequence>
<dbReference type="InterPro" id="IPR000477">
    <property type="entry name" value="RT_dom"/>
</dbReference>
<dbReference type="CDD" id="cd01650">
    <property type="entry name" value="RT_nLTR_like"/>
    <property type="match status" value="1"/>
</dbReference>
<feature type="domain" description="Reverse transcriptase" evidence="1">
    <location>
        <begin position="511"/>
        <end position="699"/>
    </location>
</feature>
<reference evidence="3 4" key="1">
    <citation type="submission" date="2024-01" db="EMBL/GenBank/DDBJ databases">
        <title>The complete chloroplast genome sequence of Lithospermum erythrorhizon: insights into the phylogenetic relationship among Boraginaceae species and the maternal lineages of purple gromwells.</title>
        <authorList>
            <person name="Okada T."/>
            <person name="Watanabe K."/>
        </authorList>
    </citation>
    <scope>NUCLEOTIDE SEQUENCE [LARGE SCALE GENOMIC DNA]</scope>
</reference>
<feature type="domain" description="DUF4283" evidence="2">
    <location>
        <begin position="4"/>
        <end position="72"/>
    </location>
</feature>
<dbReference type="Gene3D" id="3.60.10.10">
    <property type="entry name" value="Endonuclease/exonuclease/phosphatase"/>
    <property type="match status" value="1"/>
</dbReference>
<evidence type="ECO:0000259" key="1">
    <source>
        <dbReference type="Pfam" id="PF00078"/>
    </source>
</evidence>
<evidence type="ECO:0000313" key="3">
    <source>
        <dbReference type="EMBL" id="GAA0175584.1"/>
    </source>
</evidence>
<dbReference type="AlphaFoldDB" id="A0AAV3RIA8"/>
<evidence type="ECO:0000259" key="2">
    <source>
        <dbReference type="Pfam" id="PF14111"/>
    </source>
</evidence>
<comment type="caution">
    <text evidence="3">The sequence shown here is derived from an EMBL/GenBank/DDBJ whole genome shotgun (WGS) entry which is preliminary data.</text>
</comment>
<dbReference type="Pfam" id="PF00078">
    <property type="entry name" value="RVT_1"/>
    <property type="match status" value="1"/>
</dbReference>
<gene>
    <name evidence="3" type="ORF">LIER_28729</name>
</gene>
<name>A0AAV3RIA8_LITER</name>
<evidence type="ECO:0008006" key="5">
    <source>
        <dbReference type="Google" id="ProtNLM"/>
    </source>
</evidence>
<dbReference type="InterPro" id="IPR052343">
    <property type="entry name" value="Retrotransposon-Effector_Assoc"/>
</dbReference>
<evidence type="ECO:0000313" key="4">
    <source>
        <dbReference type="Proteomes" id="UP001454036"/>
    </source>
</evidence>
<keyword evidence="4" id="KW-1185">Reference proteome</keyword>
<dbReference type="SUPFAM" id="SSF56672">
    <property type="entry name" value="DNA/RNA polymerases"/>
    <property type="match status" value="1"/>
</dbReference>
<dbReference type="Proteomes" id="UP001454036">
    <property type="component" value="Unassembled WGS sequence"/>
</dbReference>
<dbReference type="InterPro" id="IPR036691">
    <property type="entry name" value="Endo/exonu/phosph_ase_sf"/>
</dbReference>
<dbReference type="InterPro" id="IPR025558">
    <property type="entry name" value="DUF4283"/>
</dbReference>
<proteinExistence type="predicted"/>
<dbReference type="EMBL" id="BAABME010009662">
    <property type="protein sequence ID" value="GAA0175584.1"/>
    <property type="molecule type" value="Genomic_DNA"/>
</dbReference>